<keyword evidence="6" id="KW-0378">Hydrolase</keyword>
<dbReference type="InterPro" id="IPR013103">
    <property type="entry name" value="RVT_2"/>
</dbReference>
<evidence type="ECO:0000256" key="14">
    <source>
        <dbReference type="ARBA" id="ARBA00048173"/>
    </source>
</evidence>
<keyword evidence="11" id="KW-0239">DNA-directed DNA polymerase</keyword>
<dbReference type="Proteomes" id="UP000765509">
    <property type="component" value="Unassembled WGS sequence"/>
</dbReference>
<dbReference type="GO" id="GO:0016787">
    <property type="term" value="F:hydrolase activity"/>
    <property type="evidence" value="ECO:0007669"/>
    <property type="project" value="UniProtKB-KW"/>
</dbReference>
<dbReference type="EMBL" id="AVOT02036733">
    <property type="protein sequence ID" value="MBW0531300.1"/>
    <property type="molecule type" value="Genomic_DNA"/>
</dbReference>
<evidence type="ECO:0000256" key="7">
    <source>
        <dbReference type="ARBA" id="ARBA00022842"/>
    </source>
</evidence>
<dbReference type="GO" id="GO:0046872">
    <property type="term" value="F:metal ion binding"/>
    <property type="evidence" value="ECO:0007669"/>
    <property type="project" value="UniProtKB-KW"/>
</dbReference>
<protein>
    <recommendedName>
        <fullName evidence="16">Integrase catalytic domain-containing protein</fullName>
    </recommendedName>
</protein>
<dbReference type="SUPFAM" id="SSF53098">
    <property type="entry name" value="Ribonuclease H-like"/>
    <property type="match status" value="1"/>
</dbReference>
<dbReference type="InterPro" id="IPR043502">
    <property type="entry name" value="DNA/RNA_pol_sf"/>
</dbReference>
<dbReference type="Pfam" id="PF25597">
    <property type="entry name" value="SH3_retrovirus"/>
    <property type="match status" value="1"/>
</dbReference>
<evidence type="ECO:0000256" key="10">
    <source>
        <dbReference type="ARBA" id="ARBA00022918"/>
    </source>
</evidence>
<dbReference type="Gene3D" id="3.30.420.10">
    <property type="entry name" value="Ribonuclease H-like superfamily/Ribonuclease H"/>
    <property type="match status" value="1"/>
</dbReference>
<keyword evidence="10" id="KW-0695">RNA-directed DNA polymerase</keyword>
<evidence type="ECO:0000256" key="13">
    <source>
        <dbReference type="ARBA" id="ARBA00023268"/>
    </source>
</evidence>
<dbReference type="InterPro" id="IPR012337">
    <property type="entry name" value="RNaseH-like_sf"/>
</dbReference>
<dbReference type="PANTHER" id="PTHR42648">
    <property type="entry name" value="TRANSPOSASE, PUTATIVE-RELATED"/>
    <property type="match status" value="1"/>
</dbReference>
<dbReference type="InterPro" id="IPR057670">
    <property type="entry name" value="SH3_retrovirus"/>
</dbReference>
<dbReference type="InterPro" id="IPR036397">
    <property type="entry name" value="RNaseH_sf"/>
</dbReference>
<evidence type="ECO:0000256" key="6">
    <source>
        <dbReference type="ARBA" id="ARBA00022801"/>
    </source>
</evidence>
<dbReference type="GO" id="GO:0032196">
    <property type="term" value="P:transposition"/>
    <property type="evidence" value="ECO:0007669"/>
    <property type="project" value="UniProtKB-KW"/>
</dbReference>
<keyword evidence="11" id="KW-0808">Transferase</keyword>
<dbReference type="AlphaFoldDB" id="A0A9Q3EXM7"/>
<evidence type="ECO:0000256" key="4">
    <source>
        <dbReference type="ARBA" id="ARBA00022723"/>
    </source>
</evidence>
<accession>A0A9Q3EXM7</accession>
<evidence type="ECO:0000313" key="17">
    <source>
        <dbReference type="EMBL" id="MBW0531300.1"/>
    </source>
</evidence>
<keyword evidence="2" id="KW-0548">Nucleotidyltransferase</keyword>
<evidence type="ECO:0000256" key="5">
    <source>
        <dbReference type="ARBA" id="ARBA00022759"/>
    </source>
</evidence>
<evidence type="ECO:0000313" key="18">
    <source>
        <dbReference type="Proteomes" id="UP000765509"/>
    </source>
</evidence>
<dbReference type="CDD" id="cd09272">
    <property type="entry name" value="RNase_HI_RT_Ty1"/>
    <property type="match status" value="1"/>
</dbReference>
<evidence type="ECO:0000256" key="9">
    <source>
        <dbReference type="ARBA" id="ARBA00022908"/>
    </source>
</evidence>
<sequence length="853" mass="96665">MKLNASSTINIQLSPFQWHRRLGHASDKVVKSFLAANVKNFDLKTWTAFFCEICAKAKSTHRHARNRCEISVSLPLDLMVSDVLGPFPPDIDGYRYLIMLRDHVSTYSFIGPMRSRSEVPHILNNWISLIHVQCGQFPRALRTDNAREFLSESFVGSLRNKGITLVPILPYSPSENGEAERLNRTLGDMAQAMLLDSGMQPHFWRYTYLMAAFIHNRITNSRCTTTTPFESFFKTPPAIQLIYPFGAHALVHIPHPQQSSKVHARVIECFLLNVLPGSAGWLFWDPLSNKTLQSASVIFPDFNIPPHDADNLSTNPLPQIRKIALGNFPTEEIHSAEQQAVDSLPLTHDIAIPRNFSSALKSTYSNFWYDACITELAQLEKLQVFDLVPQSAGMKIIGHQWVFNIKRNSTGAIDKFKARFCARGDSQRPGIDCNETYAPTASLMCLRLLLAISKFNNWPIASFDVSGAYLYSPIDEEVFVSPPVELDNTMSGKVLRLKKALYGTRQAGRCWWKFLAELLCNLGFQASEIEQSFYLFKKENTVMAIWIHVDDSVISSNCPESLALFRSEINKSINVKWFSTIEKIVGIHCHDSPEGILLTQPILTQGILQAYKRPILKHDSPVLNIDCMTDPFTEQTPVDATLFRSFIGSLSYLVSGTRPDLAFAVNQLARHSTCPLEKHWQSLDYLMGYFLKTCDMALNIKPSCLSLELWVDASWGGSLEWSQSGFVLKLGNCPIHWAYKKQNIVALSTCAAEYVALSDATQYLVQAIHHLNFFDFKFNSRILCDNEAAIGISNDALSQKRTRYLNRAYFLSMTLFVSSRLMFHGSLLRHRRQTFSLNVFRAHKCKNRDVTFH</sequence>
<evidence type="ECO:0000256" key="12">
    <source>
        <dbReference type="ARBA" id="ARBA00023172"/>
    </source>
</evidence>
<dbReference type="GO" id="GO:0005634">
    <property type="term" value="C:nucleus"/>
    <property type="evidence" value="ECO:0007669"/>
    <property type="project" value="UniProtKB-ARBA"/>
</dbReference>
<keyword evidence="18" id="KW-1185">Reference proteome</keyword>
<reference evidence="17" key="1">
    <citation type="submission" date="2021-03" db="EMBL/GenBank/DDBJ databases">
        <title>Draft genome sequence of rust myrtle Austropuccinia psidii MF-1, a brazilian biotype.</title>
        <authorList>
            <person name="Quecine M.C."/>
            <person name="Pachon D.M.R."/>
            <person name="Bonatelli M.L."/>
            <person name="Correr F.H."/>
            <person name="Franceschini L.M."/>
            <person name="Leite T.F."/>
            <person name="Margarido G.R.A."/>
            <person name="Almeida C.A."/>
            <person name="Ferrarezi J.A."/>
            <person name="Labate C.A."/>
        </authorList>
    </citation>
    <scope>NUCLEOTIDE SEQUENCE</scope>
    <source>
        <strain evidence="17">MF-1</strain>
    </source>
</reference>
<gene>
    <name evidence="17" type="ORF">O181_071015</name>
</gene>
<comment type="caution">
    <text evidence="17">The sequence shown here is derived from an EMBL/GenBank/DDBJ whole genome shotgun (WGS) entry which is preliminary data.</text>
</comment>
<dbReference type="GO" id="GO:0003723">
    <property type="term" value="F:RNA binding"/>
    <property type="evidence" value="ECO:0007669"/>
    <property type="project" value="UniProtKB-KW"/>
</dbReference>
<keyword evidence="4" id="KW-0479">Metal-binding</keyword>
<organism evidence="17 18">
    <name type="scientific">Austropuccinia psidii MF-1</name>
    <dbReference type="NCBI Taxonomy" id="1389203"/>
    <lineage>
        <taxon>Eukaryota</taxon>
        <taxon>Fungi</taxon>
        <taxon>Dikarya</taxon>
        <taxon>Basidiomycota</taxon>
        <taxon>Pucciniomycotina</taxon>
        <taxon>Pucciniomycetes</taxon>
        <taxon>Pucciniales</taxon>
        <taxon>Sphaerophragmiaceae</taxon>
        <taxon>Austropuccinia</taxon>
    </lineage>
</organism>
<dbReference type="GO" id="GO:0003887">
    <property type="term" value="F:DNA-directed DNA polymerase activity"/>
    <property type="evidence" value="ECO:0007669"/>
    <property type="project" value="UniProtKB-KW"/>
</dbReference>
<dbReference type="GO" id="GO:0003964">
    <property type="term" value="F:RNA-directed DNA polymerase activity"/>
    <property type="evidence" value="ECO:0007669"/>
    <property type="project" value="UniProtKB-KW"/>
</dbReference>
<evidence type="ECO:0000256" key="8">
    <source>
        <dbReference type="ARBA" id="ARBA00022884"/>
    </source>
</evidence>
<keyword evidence="9" id="KW-0229">DNA integration</keyword>
<dbReference type="PANTHER" id="PTHR42648:SF11">
    <property type="entry name" value="TRANSPOSON TY4-P GAG-POL POLYPROTEIN"/>
    <property type="match status" value="1"/>
</dbReference>
<dbReference type="InterPro" id="IPR001584">
    <property type="entry name" value="Integrase_cat-core"/>
</dbReference>
<keyword evidence="8" id="KW-0694">RNA-binding</keyword>
<dbReference type="PROSITE" id="PS50994">
    <property type="entry name" value="INTEGRASE"/>
    <property type="match status" value="1"/>
</dbReference>
<dbReference type="GO" id="GO:0006310">
    <property type="term" value="P:DNA recombination"/>
    <property type="evidence" value="ECO:0007669"/>
    <property type="project" value="UniProtKB-KW"/>
</dbReference>
<comment type="catalytic activity">
    <reaction evidence="14">
        <text>DNA(n) + a 2'-deoxyribonucleoside 5'-triphosphate = DNA(n+1) + diphosphate</text>
        <dbReference type="Rhea" id="RHEA:22508"/>
        <dbReference type="Rhea" id="RHEA-COMP:17339"/>
        <dbReference type="Rhea" id="RHEA-COMP:17340"/>
        <dbReference type="ChEBI" id="CHEBI:33019"/>
        <dbReference type="ChEBI" id="CHEBI:61560"/>
        <dbReference type="ChEBI" id="CHEBI:173112"/>
        <dbReference type="EC" id="2.7.7.49"/>
    </reaction>
</comment>
<dbReference type="OrthoDB" id="444520at2759"/>
<keyword evidence="13" id="KW-0511">Multifunctional enzyme</keyword>
<dbReference type="SUPFAM" id="SSF56672">
    <property type="entry name" value="DNA/RNA polymerases"/>
    <property type="match status" value="1"/>
</dbReference>
<evidence type="ECO:0000256" key="15">
    <source>
        <dbReference type="ARBA" id="ARBA00049244"/>
    </source>
</evidence>
<keyword evidence="1" id="KW-0815">Transposition</keyword>
<dbReference type="GO" id="GO:0015074">
    <property type="term" value="P:DNA integration"/>
    <property type="evidence" value="ECO:0007669"/>
    <property type="project" value="UniProtKB-KW"/>
</dbReference>
<keyword evidence="7" id="KW-0460">Magnesium</keyword>
<dbReference type="GO" id="GO:0004519">
    <property type="term" value="F:endonuclease activity"/>
    <property type="evidence" value="ECO:0007669"/>
    <property type="project" value="UniProtKB-KW"/>
</dbReference>
<feature type="domain" description="Integrase catalytic" evidence="16">
    <location>
        <begin position="71"/>
        <end position="236"/>
    </location>
</feature>
<dbReference type="Pfam" id="PF07727">
    <property type="entry name" value="RVT_2"/>
    <property type="match status" value="1"/>
</dbReference>
<name>A0A9Q3EXM7_9BASI</name>
<proteinExistence type="predicted"/>
<keyword evidence="3" id="KW-0540">Nuclease</keyword>
<comment type="catalytic activity">
    <reaction evidence="15">
        <text>DNA(n) + a 2'-deoxyribonucleoside 5'-triphosphate = DNA(n+1) + diphosphate</text>
        <dbReference type="Rhea" id="RHEA:22508"/>
        <dbReference type="Rhea" id="RHEA-COMP:17339"/>
        <dbReference type="Rhea" id="RHEA-COMP:17340"/>
        <dbReference type="ChEBI" id="CHEBI:33019"/>
        <dbReference type="ChEBI" id="CHEBI:61560"/>
        <dbReference type="ChEBI" id="CHEBI:173112"/>
        <dbReference type="EC" id="2.7.7.7"/>
    </reaction>
</comment>
<evidence type="ECO:0000259" key="16">
    <source>
        <dbReference type="PROSITE" id="PS50994"/>
    </source>
</evidence>
<keyword evidence="12" id="KW-0233">DNA recombination</keyword>
<evidence type="ECO:0000256" key="11">
    <source>
        <dbReference type="ARBA" id="ARBA00022932"/>
    </source>
</evidence>
<dbReference type="InterPro" id="IPR039537">
    <property type="entry name" value="Retrotran_Ty1/copia-like"/>
</dbReference>
<keyword evidence="5" id="KW-0255">Endonuclease</keyword>
<evidence type="ECO:0000256" key="3">
    <source>
        <dbReference type="ARBA" id="ARBA00022722"/>
    </source>
</evidence>
<evidence type="ECO:0000256" key="1">
    <source>
        <dbReference type="ARBA" id="ARBA00022578"/>
    </source>
</evidence>
<evidence type="ECO:0000256" key="2">
    <source>
        <dbReference type="ARBA" id="ARBA00022695"/>
    </source>
</evidence>